<protein>
    <submittedName>
        <fullName evidence="3">STAS domain-containing protein</fullName>
    </submittedName>
</protein>
<dbReference type="InterPro" id="IPR036513">
    <property type="entry name" value="STAS_dom_sf"/>
</dbReference>
<proteinExistence type="predicted"/>
<dbReference type="Gene3D" id="3.30.750.24">
    <property type="entry name" value="STAS domain"/>
    <property type="match status" value="1"/>
</dbReference>
<name>A0ABW4XH39_9ACTN</name>
<dbReference type="InterPro" id="IPR002645">
    <property type="entry name" value="STAS_dom"/>
</dbReference>
<feature type="domain" description="STAS" evidence="2">
    <location>
        <begin position="4"/>
        <end position="100"/>
    </location>
</feature>
<dbReference type="RefSeq" id="WP_376878759.1">
    <property type="nucleotide sequence ID" value="NZ_JBHUHP010000016.1"/>
</dbReference>
<dbReference type="Pfam" id="PF01740">
    <property type="entry name" value="STAS"/>
    <property type="match status" value="1"/>
</dbReference>
<gene>
    <name evidence="3" type="ORF">ACFSHS_17365</name>
</gene>
<dbReference type="PANTHER" id="PTHR33495">
    <property type="entry name" value="ANTI-SIGMA FACTOR ANTAGONIST TM_1081-RELATED-RELATED"/>
    <property type="match status" value="1"/>
</dbReference>
<sequence>MPQLNAALVPAPDQVVVRFTGEVDLSTVSLVADALTQAAGLGTRQVVVDIAAARFWDCSGLHALADCTRELSAAGRACRIVGALPATRRLIGMANLADRLQLDGIAPGGTGAAAGHGGGRDSVPARRPVRGHAAARRNALATAGRGR</sequence>
<keyword evidence="4" id="KW-1185">Reference proteome</keyword>
<feature type="region of interest" description="Disordered" evidence="1">
    <location>
        <begin position="111"/>
        <end position="147"/>
    </location>
</feature>
<evidence type="ECO:0000313" key="4">
    <source>
        <dbReference type="Proteomes" id="UP001597402"/>
    </source>
</evidence>
<evidence type="ECO:0000313" key="3">
    <source>
        <dbReference type="EMBL" id="MFD2093334.1"/>
    </source>
</evidence>
<reference evidence="4" key="1">
    <citation type="journal article" date="2019" name="Int. J. Syst. Evol. Microbiol.">
        <title>The Global Catalogue of Microorganisms (GCM) 10K type strain sequencing project: providing services to taxonomists for standard genome sequencing and annotation.</title>
        <authorList>
            <consortium name="The Broad Institute Genomics Platform"/>
            <consortium name="The Broad Institute Genome Sequencing Center for Infectious Disease"/>
            <person name="Wu L."/>
            <person name="Ma J."/>
        </authorList>
    </citation>
    <scope>NUCLEOTIDE SEQUENCE [LARGE SCALE GENOMIC DNA]</scope>
    <source>
        <strain evidence="4">JCM 3338</strain>
    </source>
</reference>
<dbReference type="SUPFAM" id="SSF52091">
    <property type="entry name" value="SpoIIaa-like"/>
    <property type="match status" value="1"/>
</dbReference>
<dbReference type="EMBL" id="JBHUHP010000016">
    <property type="protein sequence ID" value="MFD2093334.1"/>
    <property type="molecule type" value="Genomic_DNA"/>
</dbReference>
<dbReference type="Proteomes" id="UP001597402">
    <property type="component" value="Unassembled WGS sequence"/>
</dbReference>
<evidence type="ECO:0000256" key="1">
    <source>
        <dbReference type="SAM" id="MobiDB-lite"/>
    </source>
</evidence>
<feature type="compositionally biased region" description="Low complexity" evidence="1">
    <location>
        <begin position="136"/>
        <end position="147"/>
    </location>
</feature>
<accession>A0ABW4XH39</accession>
<dbReference type="PANTHER" id="PTHR33495:SF2">
    <property type="entry name" value="ANTI-SIGMA FACTOR ANTAGONIST TM_1081-RELATED"/>
    <property type="match status" value="1"/>
</dbReference>
<organism evidence="3 4">
    <name type="scientific">Blastococcus deserti</name>
    <dbReference type="NCBI Taxonomy" id="2259033"/>
    <lineage>
        <taxon>Bacteria</taxon>
        <taxon>Bacillati</taxon>
        <taxon>Actinomycetota</taxon>
        <taxon>Actinomycetes</taxon>
        <taxon>Geodermatophilales</taxon>
        <taxon>Geodermatophilaceae</taxon>
        <taxon>Blastococcus</taxon>
    </lineage>
</organism>
<evidence type="ECO:0000259" key="2">
    <source>
        <dbReference type="PROSITE" id="PS50801"/>
    </source>
</evidence>
<comment type="caution">
    <text evidence="3">The sequence shown here is derived from an EMBL/GenBank/DDBJ whole genome shotgun (WGS) entry which is preliminary data.</text>
</comment>
<dbReference type="CDD" id="cd07043">
    <property type="entry name" value="STAS_anti-anti-sigma_factors"/>
    <property type="match status" value="1"/>
</dbReference>
<dbReference type="PROSITE" id="PS50801">
    <property type="entry name" value="STAS"/>
    <property type="match status" value="1"/>
</dbReference>